<comment type="caution">
    <text evidence="2">The sequence shown here is derived from an EMBL/GenBank/DDBJ whole genome shotgun (WGS) entry which is preliminary data.</text>
</comment>
<accession>A0AAV4US03</accession>
<name>A0AAV4US03_CAEEX</name>
<gene>
    <name evidence="2" type="ORF">CEXT_613311</name>
</gene>
<dbReference type="Proteomes" id="UP001054945">
    <property type="component" value="Unassembled WGS sequence"/>
</dbReference>
<dbReference type="EMBL" id="BPLR01013285">
    <property type="protein sequence ID" value="GIY60165.1"/>
    <property type="molecule type" value="Genomic_DNA"/>
</dbReference>
<protein>
    <submittedName>
        <fullName evidence="2">Uncharacterized protein</fullName>
    </submittedName>
</protein>
<dbReference type="AlphaFoldDB" id="A0AAV4US03"/>
<sequence length="151" mass="17321">MELSPTEPQCRRYVSWNVHRKLNGKGLCLLAAICLRKVVSISDDALTANRLNGYPSGVDVNGRLPGEHSSDERRKGHAGGRLVKMELSPAALRCRRHVLRNVQRKLNGKRPLLHLACEKMHRYPVTSSLQMCWNEWELCRNTLYMYIHSDD</sequence>
<keyword evidence="3" id="KW-1185">Reference proteome</keyword>
<reference evidence="2 3" key="1">
    <citation type="submission" date="2021-06" db="EMBL/GenBank/DDBJ databases">
        <title>Caerostris extrusa draft genome.</title>
        <authorList>
            <person name="Kono N."/>
            <person name="Arakawa K."/>
        </authorList>
    </citation>
    <scope>NUCLEOTIDE SEQUENCE [LARGE SCALE GENOMIC DNA]</scope>
</reference>
<feature type="compositionally biased region" description="Basic and acidic residues" evidence="1">
    <location>
        <begin position="65"/>
        <end position="74"/>
    </location>
</feature>
<evidence type="ECO:0000256" key="1">
    <source>
        <dbReference type="SAM" id="MobiDB-lite"/>
    </source>
</evidence>
<feature type="region of interest" description="Disordered" evidence="1">
    <location>
        <begin position="59"/>
        <end position="79"/>
    </location>
</feature>
<evidence type="ECO:0000313" key="3">
    <source>
        <dbReference type="Proteomes" id="UP001054945"/>
    </source>
</evidence>
<evidence type="ECO:0000313" key="2">
    <source>
        <dbReference type="EMBL" id="GIY60165.1"/>
    </source>
</evidence>
<proteinExistence type="predicted"/>
<organism evidence="2 3">
    <name type="scientific">Caerostris extrusa</name>
    <name type="common">Bark spider</name>
    <name type="synonym">Caerostris bankana</name>
    <dbReference type="NCBI Taxonomy" id="172846"/>
    <lineage>
        <taxon>Eukaryota</taxon>
        <taxon>Metazoa</taxon>
        <taxon>Ecdysozoa</taxon>
        <taxon>Arthropoda</taxon>
        <taxon>Chelicerata</taxon>
        <taxon>Arachnida</taxon>
        <taxon>Araneae</taxon>
        <taxon>Araneomorphae</taxon>
        <taxon>Entelegynae</taxon>
        <taxon>Araneoidea</taxon>
        <taxon>Araneidae</taxon>
        <taxon>Caerostris</taxon>
    </lineage>
</organism>